<dbReference type="HOGENOM" id="CLU_2709016_0_0_1"/>
<organism evidence="1">
    <name type="scientific">Oryza nivara</name>
    <name type="common">Indian wild rice</name>
    <name type="synonym">Oryza sativa f. spontanea</name>
    <dbReference type="NCBI Taxonomy" id="4536"/>
    <lineage>
        <taxon>Eukaryota</taxon>
        <taxon>Viridiplantae</taxon>
        <taxon>Streptophyta</taxon>
        <taxon>Embryophyta</taxon>
        <taxon>Tracheophyta</taxon>
        <taxon>Spermatophyta</taxon>
        <taxon>Magnoliopsida</taxon>
        <taxon>Liliopsida</taxon>
        <taxon>Poales</taxon>
        <taxon>Poaceae</taxon>
        <taxon>BOP clade</taxon>
        <taxon>Oryzoideae</taxon>
        <taxon>Oryzeae</taxon>
        <taxon>Oryzinae</taxon>
        <taxon>Oryza</taxon>
    </lineage>
</organism>
<name>A0A0E0J842_ORYNI</name>
<dbReference type="EnsemblPlants" id="ONIVA12G06050.3">
    <property type="protein sequence ID" value="ONIVA12G06050.3"/>
    <property type="gene ID" value="ONIVA12G06050"/>
</dbReference>
<protein>
    <submittedName>
        <fullName evidence="1">Uncharacterized protein</fullName>
    </submittedName>
</protein>
<dbReference type="AlphaFoldDB" id="A0A0E0J842"/>
<keyword evidence="2" id="KW-1185">Reference proteome</keyword>
<dbReference type="Proteomes" id="UP000006591">
    <property type="component" value="Chromosome 12"/>
</dbReference>
<dbReference type="Gramene" id="ONIVA12G06050.3">
    <property type="protein sequence ID" value="ONIVA12G06050.3"/>
    <property type="gene ID" value="ONIVA12G06050"/>
</dbReference>
<proteinExistence type="predicted"/>
<accession>A0A0E0J842</accession>
<sequence>MMEYMFCFDVFSAHLMEYFDPSFMKYLTSNYVGCNLFYLLQELDDRLILIHDKKVSLHAVAKVVELALKVHFY</sequence>
<reference evidence="1" key="2">
    <citation type="submission" date="2018-04" db="EMBL/GenBank/DDBJ databases">
        <title>OnivRS2 (Oryza nivara Reference Sequence Version 2).</title>
        <authorList>
            <person name="Zhang J."/>
            <person name="Kudrna D."/>
            <person name="Lee S."/>
            <person name="Talag J."/>
            <person name="Rajasekar S."/>
            <person name="Welchert J."/>
            <person name="Hsing Y.-I."/>
            <person name="Wing R.A."/>
        </authorList>
    </citation>
    <scope>NUCLEOTIDE SEQUENCE [LARGE SCALE GENOMIC DNA]</scope>
    <source>
        <strain evidence="1">SL10</strain>
    </source>
</reference>
<evidence type="ECO:0000313" key="1">
    <source>
        <dbReference type="EnsemblPlants" id="ONIVA12G06050.3"/>
    </source>
</evidence>
<reference evidence="1" key="1">
    <citation type="submission" date="2015-04" db="UniProtKB">
        <authorList>
            <consortium name="EnsemblPlants"/>
        </authorList>
    </citation>
    <scope>IDENTIFICATION</scope>
    <source>
        <strain evidence="1">SL10</strain>
    </source>
</reference>
<evidence type="ECO:0000313" key="2">
    <source>
        <dbReference type="Proteomes" id="UP000006591"/>
    </source>
</evidence>